<dbReference type="Pfam" id="PF04253">
    <property type="entry name" value="TFR_dimer"/>
    <property type="match status" value="1"/>
</dbReference>
<feature type="transmembrane region" description="Helical" evidence="3">
    <location>
        <begin position="177"/>
        <end position="195"/>
    </location>
</feature>
<dbReference type="GeneID" id="80911980"/>
<comment type="similarity">
    <text evidence="1">Belongs to the peptidase M28 family. M28B subfamily.</text>
</comment>
<feature type="region of interest" description="Disordered" evidence="2">
    <location>
        <begin position="1"/>
        <end position="95"/>
    </location>
</feature>
<evidence type="ECO:0000313" key="8">
    <source>
        <dbReference type="Proteomes" id="UP001140513"/>
    </source>
</evidence>
<dbReference type="InterPro" id="IPR007484">
    <property type="entry name" value="Peptidase_M28"/>
</dbReference>
<dbReference type="EMBL" id="JAPEUX010000006">
    <property type="protein sequence ID" value="KAJ4349831.1"/>
    <property type="molecule type" value="Genomic_DNA"/>
</dbReference>
<dbReference type="RefSeq" id="XP_056068761.1">
    <property type="nucleotide sequence ID" value="XM_056217205.1"/>
</dbReference>
<dbReference type="CDD" id="cd08022">
    <property type="entry name" value="M28_PSMA_like"/>
    <property type="match status" value="1"/>
</dbReference>
<feature type="domain" description="Transferrin receptor-like dimerisation" evidence="5">
    <location>
        <begin position="773"/>
        <end position="910"/>
    </location>
</feature>
<evidence type="ECO:0000259" key="6">
    <source>
        <dbReference type="Pfam" id="PF04389"/>
    </source>
</evidence>
<evidence type="ECO:0000259" key="4">
    <source>
        <dbReference type="Pfam" id="PF02225"/>
    </source>
</evidence>
<dbReference type="InterPro" id="IPR036757">
    <property type="entry name" value="TFR-like_dimer_dom_sf"/>
</dbReference>
<feature type="domain" description="PA" evidence="4">
    <location>
        <begin position="325"/>
        <end position="393"/>
    </location>
</feature>
<evidence type="ECO:0008006" key="9">
    <source>
        <dbReference type="Google" id="ProtNLM"/>
    </source>
</evidence>
<dbReference type="SUPFAM" id="SSF52025">
    <property type="entry name" value="PA domain"/>
    <property type="match status" value="1"/>
</dbReference>
<dbReference type="PANTHER" id="PTHR10404:SF71">
    <property type="entry name" value="CARBOXYPEPTIDASE TRE2, PUTATIVE (AFU_ORTHOLOGUE AFUA_3G10650)-RELATED"/>
    <property type="match status" value="1"/>
</dbReference>
<dbReference type="Gene3D" id="1.20.930.40">
    <property type="entry name" value="Transferrin receptor-like, dimerisation domain"/>
    <property type="match status" value="1"/>
</dbReference>
<protein>
    <recommendedName>
        <fullName evidence="9">Zn-dependent exopeptidase</fullName>
    </recommendedName>
</protein>
<reference evidence="7" key="1">
    <citation type="submission" date="2022-10" db="EMBL/GenBank/DDBJ databases">
        <title>Tapping the CABI collections for fungal endophytes: first genome assemblies for Collariella, Neodidymelliopsis, Ascochyta clinopodiicola, Didymella pomorum, Didymosphaeria variabile, Neocosmospora piperis and Neocucurbitaria cava.</title>
        <authorList>
            <person name="Hill R."/>
        </authorList>
    </citation>
    <scope>NUCLEOTIDE SEQUENCE</scope>
    <source>
        <strain evidence="7">IMI 356815</strain>
    </source>
</reference>
<dbReference type="Gene3D" id="3.40.630.10">
    <property type="entry name" value="Zn peptidases"/>
    <property type="match status" value="1"/>
</dbReference>
<dbReference type="OrthoDB" id="5841748at2759"/>
<keyword evidence="3" id="KW-0472">Membrane</keyword>
<dbReference type="Gene3D" id="3.50.30.30">
    <property type="match status" value="1"/>
</dbReference>
<dbReference type="InterPro" id="IPR007365">
    <property type="entry name" value="TFR-like_dimer_dom"/>
</dbReference>
<dbReference type="FunFam" id="3.40.630.10:FF:000101">
    <property type="entry name" value="N-acetylated alpha-linked acidic dipeptidase like 1"/>
    <property type="match status" value="1"/>
</dbReference>
<evidence type="ECO:0000259" key="5">
    <source>
        <dbReference type="Pfam" id="PF04253"/>
    </source>
</evidence>
<sequence length="912" mass="102479">MADEKHLYEIREEPPIPTYEEATSSSDPQYSRRGPQEASDDAERQTLLGHDLPSDPNSQSNSRRRNGYYHPPSVQSVDDDDDGDSGLGGPVHADEEAELRETMEEMDILDPESADDARARRNRSRGRFSKRFYSITNSLSSFHLPRISWPSSPGALFHSFRSKLPTIPEEYRPGWAVVARLCGLILIVALVYLLVVSEVVPMGGGGLGAPFNPEWVRQFALQNVESYRIQDNLKYVTSYDHVAGTEGSYMLGQWIEEKFKDAHMDTYTHDEYFVYLNYPSEKGRRVAIVEPEEKKWEAKLEEGNVYDPPRAQTMTFHGLSASGNVTGPLIYVNYGDKKDFKTLWDSGIDVQGTVVLMRYYGSQSDRAEKVRAAQNAGVAGVIMYSDPAEDGFKKGRVWPEGRWRPEDSVQRGSVALSNMIVGDVLTPGLPSTKDQKRMPKDKNPALPTIPSLPISWKNAQKLLQSLQGIGEEIAPEGNYEHWIGGVPDVGEKWWSGHPDKSPKVNLQNNQEEVDKQRITNVFGSFLGSEDKAKKIIIGNHRDSWCFGAADPGSGTAVMVEVARVLGELRMQGWRPLRTIEFASWDAEEYNMIGSTEHVEANMEELRANAIAYLNVDVGVTGDKLWANGSPIFKHAWTRVLDRLMDPHQNVTLLELWEKEHGGKLGRLGVGSDYVAFQDLAGCSSLDFGFSGPEHGNMAHSCYETFEWVSKYTDPGFVYHSLLTQIWILVILELAQEPIMPLKVDDYASALQEEGQKLIDWTEKQGGDYDIGMFQPLVDALANVGGKAQEFVEWETLWYNQVYGTGGFETQGLTVQRVAHNARMAGFESDLLDVQRGNVNGQQEHGLPGRTQFKHIIFGPSRYDASESNYIFPFIRDAIERHTLGETKDWKEAEKQIKKTVEILNRAAEKLVH</sequence>
<dbReference type="SUPFAM" id="SSF47672">
    <property type="entry name" value="Transferrin receptor-like dimerisation domain"/>
    <property type="match status" value="1"/>
</dbReference>
<proteinExistence type="inferred from homology"/>
<dbReference type="Pfam" id="PF04389">
    <property type="entry name" value="Peptidase_M28"/>
    <property type="match status" value="1"/>
</dbReference>
<keyword evidence="8" id="KW-1185">Reference proteome</keyword>
<dbReference type="InterPro" id="IPR046450">
    <property type="entry name" value="PA_dom_sf"/>
</dbReference>
<dbReference type="Pfam" id="PF02225">
    <property type="entry name" value="PA"/>
    <property type="match status" value="1"/>
</dbReference>
<evidence type="ECO:0000313" key="7">
    <source>
        <dbReference type="EMBL" id="KAJ4349831.1"/>
    </source>
</evidence>
<feature type="region of interest" description="Disordered" evidence="2">
    <location>
        <begin position="427"/>
        <end position="450"/>
    </location>
</feature>
<feature type="compositionally biased region" description="Basic and acidic residues" evidence="2">
    <location>
        <begin position="433"/>
        <end position="443"/>
    </location>
</feature>
<dbReference type="PANTHER" id="PTHR10404">
    <property type="entry name" value="N-ACETYLATED-ALPHA-LINKED ACIDIC DIPEPTIDASE"/>
    <property type="match status" value="1"/>
</dbReference>
<dbReference type="InterPro" id="IPR039373">
    <property type="entry name" value="Peptidase_M28B"/>
</dbReference>
<dbReference type="AlphaFoldDB" id="A0A9W8XI50"/>
<comment type="caution">
    <text evidence="7">The sequence shown here is derived from an EMBL/GenBank/DDBJ whole genome shotgun (WGS) entry which is preliminary data.</text>
</comment>
<feature type="compositionally biased region" description="Basic and acidic residues" evidence="2">
    <location>
        <begin position="1"/>
        <end position="14"/>
    </location>
</feature>
<evidence type="ECO:0000256" key="3">
    <source>
        <dbReference type="SAM" id="Phobius"/>
    </source>
</evidence>
<dbReference type="GO" id="GO:0004180">
    <property type="term" value="F:carboxypeptidase activity"/>
    <property type="evidence" value="ECO:0007669"/>
    <property type="project" value="TreeGrafter"/>
</dbReference>
<accession>A0A9W8XI50</accession>
<dbReference type="InterPro" id="IPR003137">
    <property type="entry name" value="PA_domain"/>
</dbReference>
<keyword evidence="3" id="KW-0812">Transmembrane</keyword>
<keyword evidence="3" id="KW-1133">Transmembrane helix</keyword>
<dbReference type="CDD" id="cd02121">
    <property type="entry name" value="PA_GCPII_like"/>
    <property type="match status" value="1"/>
</dbReference>
<organism evidence="7 8">
    <name type="scientific">Didymosphaeria variabile</name>
    <dbReference type="NCBI Taxonomy" id="1932322"/>
    <lineage>
        <taxon>Eukaryota</taxon>
        <taxon>Fungi</taxon>
        <taxon>Dikarya</taxon>
        <taxon>Ascomycota</taxon>
        <taxon>Pezizomycotina</taxon>
        <taxon>Dothideomycetes</taxon>
        <taxon>Pleosporomycetidae</taxon>
        <taxon>Pleosporales</taxon>
        <taxon>Massarineae</taxon>
        <taxon>Didymosphaeriaceae</taxon>
        <taxon>Didymosphaeria</taxon>
    </lineage>
</organism>
<name>A0A9W8XI50_9PLEO</name>
<dbReference type="Proteomes" id="UP001140513">
    <property type="component" value="Unassembled WGS sequence"/>
</dbReference>
<evidence type="ECO:0000256" key="2">
    <source>
        <dbReference type="SAM" id="MobiDB-lite"/>
    </source>
</evidence>
<gene>
    <name evidence="7" type="ORF">N0V89_008450</name>
</gene>
<dbReference type="SUPFAM" id="SSF53187">
    <property type="entry name" value="Zn-dependent exopeptidases"/>
    <property type="match status" value="1"/>
</dbReference>
<feature type="domain" description="Peptidase M28" evidence="6">
    <location>
        <begin position="520"/>
        <end position="702"/>
    </location>
</feature>
<evidence type="ECO:0000256" key="1">
    <source>
        <dbReference type="ARBA" id="ARBA00005634"/>
    </source>
</evidence>